<dbReference type="InterPro" id="IPR011989">
    <property type="entry name" value="ARM-like"/>
</dbReference>
<dbReference type="Pfam" id="PF11701">
    <property type="entry name" value="UNC45-central"/>
    <property type="match status" value="1"/>
</dbReference>
<dbReference type="SUPFAM" id="SSF48371">
    <property type="entry name" value="ARM repeat"/>
    <property type="match status" value="1"/>
</dbReference>
<evidence type="ECO:0000256" key="1">
    <source>
        <dbReference type="ARBA" id="ARBA00004496"/>
    </source>
</evidence>
<dbReference type="EMBL" id="JAEUBF010000544">
    <property type="protein sequence ID" value="KAH3677227.1"/>
    <property type="molecule type" value="Genomic_DNA"/>
</dbReference>
<dbReference type="AlphaFoldDB" id="A0A9P8PS99"/>
<evidence type="ECO:0000256" key="2">
    <source>
        <dbReference type="ARBA" id="ARBA00022490"/>
    </source>
</evidence>
<evidence type="ECO:0000259" key="3">
    <source>
        <dbReference type="Pfam" id="PF11701"/>
    </source>
</evidence>
<gene>
    <name evidence="4" type="ORF">WICMUC_001808</name>
</gene>
<dbReference type="Gene3D" id="1.25.10.100">
    <property type="match status" value="1"/>
</dbReference>
<dbReference type="PANTHER" id="PTHR45994">
    <property type="entry name" value="FI21225P1"/>
    <property type="match status" value="1"/>
</dbReference>
<reference evidence="4" key="2">
    <citation type="submission" date="2021-01" db="EMBL/GenBank/DDBJ databases">
        <authorList>
            <person name="Schikora-Tamarit M.A."/>
        </authorList>
    </citation>
    <scope>NUCLEOTIDE SEQUENCE</scope>
    <source>
        <strain evidence="4">CBS6341</strain>
    </source>
</reference>
<keyword evidence="5" id="KW-1185">Reference proteome</keyword>
<comment type="subcellular location">
    <subcellularLocation>
        <location evidence="1">Cytoplasm</location>
    </subcellularLocation>
</comment>
<reference evidence="4" key="1">
    <citation type="journal article" date="2021" name="Open Biol.">
        <title>Shared evolutionary footprints suggest mitochondrial oxidative damage underlies multiple complex I losses in fungi.</title>
        <authorList>
            <person name="Schikora-Tamarit M.A."/>
            <person name="Marcet-Houben M."/>
            <person name="Nosek J."/>
            <person name="Gabaldon T."/>
        </authorList>
    </citation>
    <scope>NUCLEOTIDE SEQUENCE</scope>
    <source>
        <strain evidence="4">CBS6341</strain>
    </source>
</reference>
<evidence type="ECO:0000313" key="4">
    <source>
        <dbReference type="EMBL" id="KAH3677227.1"/>
    </source>
</evidence>
<protein>
    <recommendedName>
        <fullName evidence="3">UNC-45/Cro1/She4 central domain-containing protein</fullName>
    </recommendedName>
</protein>
<evidence type="ECO:0000313" key="5">
    <source>
        <dbReference type="Proteomes" id="UP000769528"/>
    </source>
</evidence>
<proteinExistence type="predicted"/>
<dbReference type="PANTHER" id="PTHR45994:SF1">
    <property type="entry name" value="FI21225P1"/>
    <property type="match status" value="1"/>
</dbReference>
<comment type="caution">
    <text evidence="4">The sequence shown here is derived from an EMBL/GenBank/DDBJ whole genome shotgun (WGS) entry which is preliminary data.</text>
</comment>
<dbReference type="InterPro" id="IPR024660">
    <property type="entry name" value="UCS_central_dom"/>
</dbReference>
<dbReference type="Proteomes" id="UP000769528">
    <property type="component" value="Unassembled WGS sequence"/>
</dbReference>
<keyword evidence="2" id="KW-0963">Cytoplasm</keyword>
<organism evidence="4 5">
    <name type="scientific">Wickerhamomyces mucosus</name>
    <dbReference type="NCBI Taxonomy" id="1378264"/>
    <lineage>
        <taxon>Eukaryota</taxon>
        <taxon>Fungi</taxon>
        <taxon>Dikarya</taxon>
        <taxon>Ascomycota</taxon>
        <taxon>Saccharomycotina</taxon>
        <taxon>Saccharomycetes</taxon>
        <taxon>Phaffomycetales</taxon>
        <taxon>Wickerhamomycetaceae</taxon>
        <taxon>Wickerhamomyces</taxon>
    </lineage>
</organism>
<dbReference type="Gene3D" id="1.25.10.10">
    <property type="entry name" value="Leucine-rich Repeat Variant"/>
    <property type="match status" value="1"/>
</dbReference>
<dbReference type="InterPro" id="IPR016024">
    <property type="entry name" value="ARM-type_fold"/>
</dbReference>
<feature type="domain" description="UNC-45/Cro1/She4 central" evidence="3">
    <location>
        <begin position="143"/>
        <end position="271"/>
    </location>
</feature>
<name>A0A9P8PS99_9ASCO</name>
<dbReference type="GO" id="GO:0005737">
    <property type="term" value="C:cytoplasm"/>
    <property type="evidence" value="ECO:0007669"/>
    <property type="project" value="UniProtKB-SubCell"/>
</dbReference>
<accession>A0A9P8PS99</accession>
<dbReference type="OrthoDB" id="5574718at2759"/>
<sequence length="688" mass="78829">MNQLDDLSNKVETIRLNQDEPPNDFDDFYSKLNELSSIEIDAYLQKSPLTRKIVQSQPSKVLKLIQKLNDPKPLLSNLDQSQALIYLKLITLDFKQKNQRSFQLDEINLKILDILINTFTYNFTNDLIPILTTIIPKIQKYDIISLILIKSYSISPDLAIEFFADQFEDLTLLDENSNNSSIIFLTLLFQLNSNKAVELFNLPSFQNQLSSISLNSSKSLIKNCLLLLSICCINENLRKQISQNYLQLLIIGTQNKDIEIKTLSSLIIVKLWNFFNPDDKTNSISLTKLIDIFVTNLNDHSIEALAYLSVKNSVKPKLRQNDDLIIDLFEKLDKNELSYGVLVILTNLSKIESIDNDSEIQNLKKYAMKGLDDSIENFENSDENIKEFINDLIERQIIVKISELTTKTINILNQSIQLIYNISQIRSTHSELIKQGSLKLILQSLSKSNDIESTILALKSIALILLTIDPSLINERKGLTNYLFQFLTIDHESIGEKFKVYALYSLTNLSVLDNGPLNDKQWSTIDHYLIDDSTIIQRSTVELISNLMQHKENLPKLFNSGNVKSHQRLTLLIQNIISTDLKTQCSAISAISFGVGFDFISIELIENDELVQNLILVINQQFNEPKIVERALLVLYYLLFFSEDNKAVIERFKHDLKLKQGINNVLKTIKDKDILEIALEIIKIIKFV</sequence>
<dbReference type="GO" id="GO:0051879">
    <property type="term" value="F:Hsp90 protein binding"/>
    <property type="evidence" value="ECO:0007669"/>
    <property type="project" value="TreeGrafter"/>
</dbReference>